<name>A0AAX6NFF9_PRIAR</name>
<accession>A0AAX6NFF9</accession>
<proteinExistence type="predicted"/>
<dbReference type="AlphaFoldDB" id="A0AAX6NFF9"/>
<dbReference type="RefSeq" id="WP_316911444.1">
    <property type="nucleotide sequence ID" value="NZ_JAPTGD010000002.1"/>
</dbReference>
<organism evidence="1 2">
    <name type="scientific">Priestia aryabhattai</name>
    <name type="common">Bacillus aryabhattai</name>
    <dbReference type="NCBI Taxonomy" id="412384"/>
    <lineage>
        <taxon>Bacteria</taxon>
        <taxon>Bacillati</taxon>
        <taxon>Bacillota</taxon>
        <taxon>Bacilli</taxon>
        <taxon>Bacillales</taxon>
        <taxon>Bacillaceae</taxon>
        <taxon>Priestia</taxon>
    </lineage>
</organism>
<comment type="caution">
    <text evidence="1">The sequence shown here is derived from an EMBL/GenBank/DDBJ whole genome shotgun (WGS) entry which is preliminary data.</text>
</comment>
<gene>
    <name evidence="1" type="ORF">O0Q50_23905</name>
</gene>
<sequence length="68" mass="8230">MKKKQNFNPFEMVLEIAEVAKENEWKDKEDVKEEEQTIKKIINRPTEIKNYPYDAYKEFTNTEDDDLS</sequence>
<reference evidence="1" key="2">
    <citation type="submission" date="2022-12" db="EMBL/GenBank/DDBJ databases">
        <authorList>
            <person name="Dechsakulwatana C."/>
            <person name="Rungsihiranrut A."/>
            <person name="Muangchinda C."/>
            <person name="Ningthoujam R."/>
            <person name="Klankeo P."/>
            <person name="Pinyakong O."/>
        </authorList>
    </citation>
    <scope>NUCLEOTIDE SEQUENCE</scope>
    <source>
        <strain evidence="1">TL01-2</strain>
    </source>
</reference>
<reference evidence="1" key="1">
    <citation type="journal article" date="2022" name="J Environ Chem Eng">
        <title>Biodegradation of petroleum oil using a constructed nonpathogenic and heavy metal-tolerant bacterial consortium isolated from marine sponges.</title>
        <authorList>
            <person name="Dechsakulwatana C."/>
            <person name="Rungsihiranrut A."/>
            <person name="Muangchinda C."/>
            <person name="Ningthoujam R."/>
            <person name="Klankeo P."/>
            <person name="Pinyakong O."/>
        </authorList>
    </citation>
    <scope>NUCLEOTIDE SEQUENCE</scope>
    <source>
        <strain evidence="1">TL01-2</strain>
    </source>
</reference>
<dbReference type="EMBL" id="JAPTGD010000002">
    <property type="protein sequence ID" value="MDU9694234.1"/>
    <property type="molecule type" value="Genomic_DNA"/>
</dbReference>
<dbReference type="Proteomes" id="UP001269400">
    <property type="component" value="Unassembled WGS sequence"/>
</dbReference>
<evidence type="ECO:0000313" key="2">
    <source>
        <dbReference type="Proteomes" id="UP001269400"/>
    </source>
</evidence>
<evidence type="ECO:0000313" key="1">
    <source>
        <dbReference type="EMBL" id="MDU9694234.1"/>
    </source>
</evidence>
<protein>
    <submittedName>
        <fullName evidence="1">Uncharacterized protein</fullName>
    </submittedName>
</protein>